<sequence length="289" mass="32333">MRLKYLFFALLICTGLNSCVVLSTKKYKSMVAECDSLTNRTGTLGGFITQLQSDTARLHKEIATLKGLLTDQRTTNAAQKESYDALTNKYNALNNNLASTNSKVSQLSTDLQTREKRLKEVEDILRKRDEATNALKDKLQKALLGFQQNGLSVDIRNGKVYVSLTDKLLFPSGSIVIDERGKAALKQLAAVMNKEADINMAVEGHTDNKRIRNLGQIKDNWDLSVLRATSVTRYLTEVEHIAPKRLTATGKSEFQPIDEAKSEEALAKNRRIEIVLSPKLDELYNLITK</sequence>
<dbReference type="SUPFAM" id="SSF103088">
    <property type="entry name" value="OmpA-like"/>
    <property type="match status" value="1"/>
</dbReference>
<dbReference type="RefSeq" id="WP_377121955.1">
    <property type="nucleotide sequence ID" value="NZ_JBHUON010000001.1"/>
</dbReference>
<evidence type="ECO:0000313" key="4">
    <source>
        <dbReference type="EMBL" id="MFD2863062.1"/>
    </source>
</evidence>
<keyword evidence="2" id="KW-0175">Coiled coil</keyword>
<evidence type="ECO:0000259" key="3">
    <source>
        <dbReference type="PROSITE" id="PS51123"/>
    </source>
</evidence>
<evidence type="ECO:0000256" key="1">
    <source>
        <dbReference type="PROSITE-ProRule" id="PRU00473"/>
    </source>
</evidence>
<protein>
    <submittedName>
        <fullName evidence="4">OmpA family protein</fullName>
    </submittedName>
</protein>
<feature type="coiled-coil region" evidence="2">
    <location>
        <begin position="76"/>
        <end position="141"/>
    </location>
</feature>
<dbReference type="PROSITE" id="PS51123">
    <property type="entry name" value="OMPA_2"/>
    <property type="match status" value="1"/>
</dbReference>
<dbReference type="CDD" id="cd07185">
    <property type="entry name" value="OmpA_C-like"/>
    <property type="match status" value="1"/>
</dbReference>
<evidence type="ECO:0000313" key="5">
    <source>
        <dbReference type="Proteomes" id="UP001597601"/>
    </source>
</evidence>
<gene>
    <name evidence="4" type="ORF">ACFSYC_00060</name>
</gene>
<feature type="domain" description="OmpA-like" evidence="3">
    <location>
        <begin position="157"/>
        <end position="280"/>
    </location>
</feature>
<dbReference type="Proteomes" id="UP001597601">
    <property type="component" value="Unassembled WGS sequence"/>
</dbReference>
<dbReference type="InterPro" id="IPR050330">
    <property type="entry name" value="Bact_OuterMem_StrucFunc"/>
</dbReference>
<name>A0ABW5XIZ6_9SPHI</name>
<evidence type="ECO:0000256" key="2">
    <source>
        <dbReference type="SAM" id="Coils"/>
    </source>
</evidence>
<organism evidence="4 5">
    <name type="scientific">Mucilaginibacter antarcticus</name>
    <dbReference type="NCBI Taxonomy" id="1855725"/>
    <lineage>
        <taxon>Bacteria</taxon>
        <taxon>Pseudomonadati</taxon>
        <taxon>Bacteroidota</taxon>
        <taxon>Sphingobacteriia</taxon>
        <taxon>Sphingobacteriales</taxon>
        <taxon>Sphingobacteriaceae</taxon>
        <taxon>Mucilaginibacter</taxon>
    </lineage>
</organism>
<dbReference type="Gene3D" id="3.30.1330.60">
    <property type="entry name" value="OmpA-like domain"/>
    <property type="match status" value="1"/>
</dbReference>
<dbReference type="InterPro" id="IPR036737">
    <property type="entry name" value="OmpA-like_sf"/>
</dbReference>
<accession>A0ABW5XIZ6</accession>
<reference evidence="5" key="1">
    <citation type="journal article" date="2019" name="Int. J. Syst. Evol. Microbiol.">
        <title>The Global Catalogue of Microorganisms (GCM) 10K type strain sequencing project: providing services to taxonomists for standard genome sequencing and annotation.</title>
        <authorList>
            <consortium name="The Broad Institute Genomics Platform"/>
            <consortium name="The Broad Institute Genome Sequencing Center for Infectious Disease"/>
            <person name="Wu L."/>
            <person name="Ma J."/>
        </authorList>
    </citation>
    <scope>NUCLEOTIDE SEQUENCE [LARGE SCALE GENOMIC DNA]</scope>
    <source>
        <strain evidence="5">KCTC 52232</strain>
    </source>
</reference>
<dbReference type="PANTHER" id="PTHR30329">
    <property type="entry name" value="STATOR ELEMENT OF FLAGELLAR MOTOR COMPLEX"/>
    <property type="match status" value="1"/>
</dbReference>
<dbReference type="Gene3D" id="1.10.287.1490">
    <property type="match status" value="1"/>
</dbReference>
<dbReference type="EMBL" id="JBHUON010000001">
    <property type="protein sequence ID" value="MFD2863062.1"/>
    <property type="molecule type" value="Genomic_DNA"/>
</dbReference>
<dbReference type="PANTHER" id="PTHR30329:SF21">
    <property type="entry name" value="LIPOPROTEIN YIAD-RELATED"/>
    <property type="match status" value="1"/>
</dbReference>
<comment type="caution">
    <text evidence="4">The sequence shown here is derived from an EMBL/GenBank/DDBJ whole genome shotgun (WGS) entry which is preliminary data.</text>
</comment>
<dbReference type="SUPFAM" id="SSF90257">
    <property type="entry name" value="Myosin rod fragments"/>
    <property type="match status" value="1"/>
</dbReference>
<proteinExistence type="predicted"/>
<dbReference type="InterPro" id="IPR006665">
    <property type="entry name" value="OmpA-like"/>
</dbReference>
<keyword evidence="1" id="KW-0472">Membrane</keyword>
<keyword evidence="5" id="KW-1185">Reference proteome</keyword>
<dbReference type="Pfam" id="PF00691">
    <property type="entry name" value="OmpA"/>
    <property type="match status" value="1"/>
</dbReference>